<dbReference type="GO" id="GO:0008299">
    <property type="term" value="P:isoprenoid biosynthetic process"/>
    <property type="evidence" value="ECO:0007669"/>
    <property type="project" value="UniProtKB-ARBA"/>
</dbReference>
<dbReference type="EC" id="4.2.3.-" evidence="6"/>
<keyword evidence="3 6" id="KW-0479">Metal-binding</keyword>
<dbReference type="Pfam" id="PF19086">
    <property type="entry name" value="Terpene_syn_C_2"/>
    <property type="match status" value="1"/>
</dbReference>
<keyword evidence="8" id="KW-1185">Reference proteome</keyword>
<evidence type="ECO:0000256" key="6">
    <source>
        <dbReference type="RuleBase" id="RU366034"/>
    </source>
</evidence>
<dbReference type="SUPFAM" id="SSF48576">
    <property type="entry name" value="Terpenoid synthases"/>
    <property type="match status" value="1"/>
</dbReference>
<dbReference type="InterPro" id="IPR008949">
    <property type="entry name" value="Isoprenoid_synthase_dom_sf"/>
</dbReference>
<reference evidence="7 8" key="1">
    <citation type="submission" date="2019-12" db="EMBL/GenBank/DDBJ databases">
        <authorList>
            <person name="Floudas D."/>
            <person name="Bentzer J."/>
            <person name="Ahren D."/>
            <person name="Johansson T."/>
            <person name="Persson P."/>
            <person name="Tunlid A."/>
        </authorList>
    </citation>
    <scope>NUCLEOTIDE SEQUENCE [LARGE SCALE GENOMIC DNA]</scope>
    <source>
        <strain evidence="7 8">CBS 102.39</strain>
    </source>
</reference>
<dbReference type="GO" id="GO:0046872">
    <property type="term" value="F:metal ion binding"/>
    <property type="evidence" value="ECO:0007669"/>
    <property type="project" value="UniProtKB-KW"/>
</dbReference>
<dbReference type="InterPro" id="IPR034686">
    <property type="entry name" value="Terpene_cyclase-like_2"/>
</dbReference>
<organism evidence="7 8">
    <name type="scientific">Agrocybe pediades</name>
    <dbReference type="NCBI Taxonomy" id="84607"/>
    <lineage>
        <taxon>Eukaryota</taxon>
        <taxon>Fungi</taxon>
        <taxon>Dikarya</taxon>
        <taxon>Basidiomycota</taxon>
        <taxon>Agaricomycotina</taxon>
        <taxon>Agaricomycetes</taxon>
        <taxon>Agaricomycetidae</taxon>
        <taxon>Agaricales</taxon>
        <taxon>Agaricineae</taxon>
        <taxon>Strophariaceae</taxon>
        <taxon>Agrocybe</taxon>
    </lineage>
</organism>
<evidence type="ECO:0000313" key="7">
    <source>
        <dbReference type="EMBL" id="KAF4613646.1"/>
    </source>
</evidence>
<evidence type="ECO:0000313" key="8">
    <source>
        <dbReference type="Proteomes" id="UP000521872"/>
    </source>
</evidence>
<dbReference type="AlphaFoldDB" id="A0A8H4VJY8"/>
<sequence length="241" mass="27068">MTSGCPPFQVDRASTYRHSFPRFRARFLSLAGPKNVKRFAELCESYTDCVAVEAELRERGEIPDLATFIPLRRNNSAVFLCLSLVECLLGIDLDDEVYEDENFKAALLAACDHVCWANDIYSYDMEQSKGLMGNNIVAVLMQENHTTLQETADYIGERCREFVAQYTAAKKQLSPSLGPDAARFIDAIGYWMTGNLAWSFETPRYFGSRVAEVNKTGIVILRPVELPEDNCSESGSESDEE</sequence>
<name>A0A8H4VJY8_9AGAR</name>
<comment type="similarity">
    <text evidence="2 6">Belongs to the terpene synthase family.</text>
</comment>
<comment type="caution">
    <text evidence="7">The sequence shown here is derived from an EMBL/GenBank/DDBJ whole genome shotgun (WGS) entry which is preliminary data.</text>
</comment>
<evidence type="ECO:0000256" key="4">
    <source>
        <dbReference type="ARBA" id="ARBA00022842"/>
    </source>
</evidence>
<dbReference type="Proteomes" id="UP000521872">
    <property type="component" value="Unassembled WGS sequence"/>
</dbReference>
<proteinExistence type="inferred from homology"/>
<dbReference type="GO" id="GO:0010333">
    <property type="term" value="F:terpene synthase activity"/>
    <property type="evidence" value="ECO:0007669"/>
    <property type="project" value="InterPro"/>
</dbReference>
<accession>A0A8H4VJY8</accession>
<keyword evidence="5 6" id="KW-0456">Lyase</keyword>
<dbReference type="EMBL" id="JAACJL010000045">
    <property type="protein sequence ID" value="KAF4613646.1"/>
    <property type="molecule type" value="Genomic_DNA"/>
</dbReference>
<comment type="cofactor">
    <cofactor evidence="1 6">
        <name>Mg(2+)</name>
        <dbReference type="ChEBI" id="CHEBI:18420"/>
    </cofactor>
</comment>
<evidence type="ECO:0000256" key="1">
    <source>
        <dbReference type="ARBA" id="ARBA00001946"/>
    </source>
</evidence>
<protein>
    <recommendedName>
        <fullName evidence="6">Terpene synthase</fullName>
        <ecNumber evidence="6">4.2.3.-</ecNumber>
    </recommendedName>
</protein>
<gene>
    <name evidence="7" type="ORF">D9613_007876</name>
</gene>
<evidence type="ECO:0000256" key="5">
    <source>
        <dbReference type="ARBA" id="ARBA00023239"/>
    </source>
</evidence>
<keyword evidence="4 6" id="KW-0460">Magnesium</keyword>
<evidence type="ECO:0000256" key="3">
    <source>
        <dbReference type="ARBA" id="ARBA00022723"/>
    </source>
</evidence>
<dbReference type="Gene3D" id="1.10.600.10">
    <property type="entry name" value="Farnesyl Diphosphate Synthase"/>
    <property type="match status" value="1"/>
</dbReference>
<dbReference type="PANTHER" id="PTHR35201:SF4">
    <property type="entry name" value="BETA-PINACENE SYNTHASE-RELATED"/>
    <property type="match status" value="1"/>
</dbReference>
<dbReference type="PANTHER" id="PTHR35201">
    <property type="entry name" value="TERPENE SYNTHASE"/>
    <property type="match status" value="1"/>
</dbReference>
<evidence type="ECO:0000256" key="2">
    <source>
        <dbReference type="ARBA" id="ARBA00006333"/>
    </source>
</evidence>